<evidence type="ECO:0000259" key="4">
    <source>
        <dbReference type="Pfam" id="PF19081"/>
    </source>
</evidence>
<dbReference type="InterPro" id="IPR026444">
    <property type="entry name" value="Secre_tail"/>
</dbReference>
<protein>
    <submittedName>
        <fullName evidence="5">T9SS type A sorting domain-containing protein</fullName>
    </submittedName>
</protein>
<dbReference type="InterPro" id="IPR044023">
    <property type="entry name" value="Ig_7"/>
</dbReference>
<dbReference type="InterPro" id="IPR036116">
    <property type="entry name" value="FN3_sf"/>
</dbReference>
<dbReference type="NCBIfam" id="TIGR04183">
    <property type="entry name" value="Por_Secre_tail"/>
    <property type="match status" value="1"/>
</dbReference>
<reference evidence="5 6" key="1">
    <citation type="submission" date="2019-08" db="EMBL/GenBank/DDBJ databases">
        <title>Genome of Luteibaculum oceani JCM 18817.</title>
        <authorList>
            <person name="Bowman J.P."/>
        </authorList>
    </citation>
    <scope>NUCLEOTIDE SEQUENCE [LARGE SCALE GENOMIC DNA]</scope>
    <source>
        <strain evidence="5 6">JCM 18817</strain>
    </source>
</reference>
<evidence type="ECO:0000256" key="1">
    <source>
        <dbReference type="ARBA" id="ARBA00022729"/>
    </source>
</evidence>
<dbReference type="Proteomes" id="UP000321168">
    <property type="component" value="Unassembled WGS sequence"/>
</dbReference>
<dbReference type="Pfam" id="PF19081">
    <property type="entry name" value="Ig_7"/>
    <property type="match status" value="1"/>
</dbReference>
<keyword evidence="1 2" id="KW-0732">Signal</keyword>
<evidence type="ECO:0000256" key="2">
    <source>
        <dbReference type="SAM" id="SignalP"/>
    </source>
</evidence>
<accession>A0A5C6UYT3</accession>
<dbReference type="Pfam" id="PF13573">
    <property type="entry name" value="SprB"/>
    <property type="match status" value="1"/>
</dbReference>
<feature type="signal peptide" evidence="2">
    <location>
        <begin position="1"/>
        <end position="22"/>
    </location>
</feature>
<proteinExistence type="predicted"/>
<gene>
    <name evidence="5" type="ORF">FRX97_08990</name>
</gene>
<comment type="caution">
    <text evidence="5">The sequence shown here is derived from an EMBL/GenBank/DDBJ whole genome shotgun (WGS) entry which is preliminary data.</text>
</comment>
<evidence type="ECO:0000259" key="3">
    <source>
        <dbReference type="Pfam" id="PF18962"/>
    </source>
</evidence>
<dbReference type="SUPFAM" id="SSF49265">
    <property type="entry name" value="Fibronectin type III"/>
    <property type="match status" value="1"/>
</dbReference>
<feature type="domain" description="Secretion system C-terminal sorting" evidence="3">
    <location>
        <begin position="1866"/>
        <end position="1933"/>
    </location>
</feature>
<dbReference type="RefSeq" id="WP_147014879.1">
    <property type="nucleotide sequence ID" value="NZ_VORB01000007.1"/>
</dbReference>
<feature type="domain" description="Ig-like" evidence="4">
    <location>
        <begin position="1164"/>
        <end position="1237"/>
    </location>
</feature>
<evidence type="ECO:0000313" key="5">
    <source>
        <dbReference type="EMBL" id="TXC78457.1"/>
    </source>
</evidence>
<keyword evidence="6" id="KW-1185">Reference proteome</keyword>
<feature type="chain" id="PRO_5022947626" evidence="2">
    <location>
        <begin position="23"/>
        <end position="1936"/>
    </location>
</feature>
<dbReference type="InterPro" id="IPR025667">
    <property type="entry name" value="SprB_repeat"/>
</dbReference>
<dbReference type="OrthoDB" id="607469at2"/>
<dbReference type="EMBL" id="VORB01000007">
    <property type="protein sequence ID" value="TXC78457.1"/>
    <property type="molecule type" value="Genomic_DNA"/>
</dbReference>
<dbReference type="Pfam" id="PF18962">
    <property type="entry name" value="Por_Secre_tail"/>
    <property type="match status" value="1"/>
</dbReference>
<sequence>MKKYYNLMLLFLALVLGSTAYGQVLPVDCPTGIDITAGAKEVSGSDFVCDGTTVTVTWTASTSPDVTGYRLRVGNNATIDNLSATYVEHTGPGTYSSTFAVPAATNGDFYSYTVDASGDQSWTIANAATRVYEDCIGNAQNFKVSIDPSNPIFGDVTSGDDGAANTVCINGDFDVTVNGGALGDLGAYYIQVIGGASSGNFLKSGTNAVISLTADPDTFTTAGTYDFNIAIADSFCSVNYPIATSVDLASNGGNLTIRDIFQIDGVTTTDDGAIASGDTICFDGSGTDAFGISFSAVLAGAVTGDVYLSTDSGASFTPVLGQASPYNGQLIGAENTDYAFYVSDAAFCQATIDTFRAETFDNAGAAPANSDLEYSTDGGTTYSAYTGAIAGCDGVDVTLKFDASAFAGDLGNNENVAISWDFDMDAGGTYGAGETDLGSATLASGTEFTYTLTGLTAGNTYIARVRVTDACDGAAIFQGTDVTVNVNAASSAGTTSELSLTREDNTTSLTSGNKVCSNELLDIDLALGDGALGTNGEVRIYKITATDTTDLTSAATVVGVGPADTLQLLDHNHGSVPATYHGVIVSDCDSITVAVTPSILVNVYNSSGGLTSVAFAGTSLDDFKACPSESITLQATPTTLGDDSPQVEFFASSDSTLDGTDISLGTGSFSGGSYNLTVTYGNTNVYYIAELTSFCSGDTLITNRIIPHTSNVDPSDFNISASNAGGNDLDTDTPNDTVDGTNIICIGDSVYLMLTDGTLADDGSMFVWEIDSTGSWVVLATDTNKVGIKATVDMTKIRVKIDSGSCGYVGAYHTSLINLRNGSDVPTFVSFEEDNGSTVTVSANDSICDGNDLVISYMTGANLSVEDTAVVYVKENGVIVNASITPIGDSATSSTYEMVIPTASITAGNTYQLFFSSYCGGEDTISTAYTINYYSENANVAALTAEDQFASPLTDGAYVCDDKVITFSNGGTLGNAGNYNITPEFVFEADTGSGFYEAARGAASSFMVSMDTLPSGFVTVRSYLDGSCSGATASTADFTVNLYDAQNNFTNISLTNDNYCANEADMLSITMTANGATLVNDGFTRVVWYSIDDQGDPVNQIKSTLAGTAGADKLFLFPSGGDVVAPDSTTTIGVRLESCDTTAFEVRIITVKDTSKIDDAVASASPNAVCAGATSTLTLINYDLGANGKVVWYAADETTVLGNGPSYTTAPITVDSTWFKVRLESDCDTTAFDSVMVRFSTQDPTAVTDISPLPAVVCEDEVITLDANGSTGDGSYIWEVSFNGTVYSSISDATPGDTSLKFTAADLDFDANGESTVIFRVSRTNGCITTTTTSGSLTVREIPVALTGITASDDELCINESPVTVNVSGGDAGYDGMIKWYIQKQGGADSAVTAWDNMMSVSFDWNMFDGAGVYDIWAQYESASCGSYTPDSVLTTVKVNALPTNDLTNPIVSVCSNDEVSLKGLSGYTHSNESYVFSGPGVADTMYVAANGSFAGSATGGTETIDYTVTRNGCSQTFQVEIEVNGKPTIGSATATIASCSVDDGTIKVETVTGGTAPFTFAVDGETAFGFAADSTITGLSGGLKDVLVMDANGCTSDAFQVTVPSSNNYSLVVDTVIQESCFEADNGQIEVSVSGGLAPYSYTVLKDGNTFAGPVNNVSAGTYVFGSLEPGVYQFIFTDNAGCQLSETRTIDPAGQIGLTVNDFQDINCFGDATGYIAGLTATSTNNGPFEFSLNGGTFSSDTAFNNLTAGDYEITVRDSKGCQRTFLFTLDEPTLLTLEPVVFDTSATEGYDVRLDAAGGVSPYEYSDGGAYQSGNIYENLPGGTTYTFVVRDDNGCMADSTITLDEIVSVVEFGGVFAGVSAYPNPFSDEITVHGVTNDVEISFIDVAGKSVDYMAVVKDNKATITTNAIPAGVYFIKLRKANDAAVIKVVKQ</sequence>
<organism evidence="5 6">
    <name type="scientific">Luteibaculum oceani</name>
    <dbReference type="NCBI Taxonomy" id="1294296"/>
    <lineage>
        <taxon>Bacteria</taxon>
        <taxon>Pseudomonadati</taxon>
        <taxon>Bacteroidota</taxon>
        <taxon>Flavobacteriia</taxon>
        <taxon>Flavobacteriales</taxon>
        <taxon>Luteibaculaceae</taxon>
        <taxon>Luteibaculum</taxon>
    </lineage>
</organism>
<name>A0A5C6UYT3_9FLAO</name>
<evidence type="ECO:0000313" key="6">
    <source>
        <dbReference type="Proteomes" id="UP000321168"/>
    </source>
</evidence>